<reference evidence="5" key="1">
    <citation type="journal article" date="2019" name="Int. J. Syst. Evol. Microbiol.">
        <title>The Global Catalogue of Microorganisms (GCM) 10K type strain sequencing project: providing services to taxonomists for standard genome sequencing and annotation.</title>
        <authorList>
            <consortium name="The Broad Institute Genomics Platform"/>
            <consortium name="The Broad Institute Genome Sequencing Center for Infectious Disease"/>
            <person name="Wu L."/>
            <person name="Ma J."/>
        </authorList>
    </citation>
    <scope>NUCLEOTIDE SEQUENCE [LARGE SCALE GENOMIC DNA]</scope>
    <source>
        <strain evidence="5">CCM 7526</strain>
    </source>
</reference>
<name>A0ABW4A786_9ACTN</name>
<dbReference type="SUPFAM" id="SSF109604">
    <property type="entry name" value="HD-domain/PDEase-like"/>
    <property type="match status" value="1"/>
</dbReference>
<keyword evidence="2 4" id="KW-0378">Hydrolase</keyword>
<dbReference type="Proteomes" id="UP001597183">
    <property type="component" value="Unassembled WGS sequence"/>
</dbReference>
<sequence>MISSHQTADAMISLGGLALDFGRVNRITYHQDGLTPESDTDHTVMLGLIACALADRYFPDLNVGLIAQYALVHDFVEVYAGDTPTLRMQSSDAKAEKAAREQAALVRIHREFRGTLPWVATLISSYETRLTPEARFVKALDKLLPKITHILNGAVTIRKQGMRPEELADRYEAQIGELQTYAADFPALFDLRWVLVDRVLCSLGEQDASVAPQVPSRMKTVEDAAPAGGVL</sequence>
<evidence type="ECO:0000256" key="2">
    <source>
        <dbReference type="ARBA" id="ARBA00022801"/>
    </source>
</evidence>
<evidence type="ECO:0000259" key="3">
    <source>
        <dbReference type="Pfam" id="PF13023"/>
    </source>
</evidence>
<dbReference type="InterPro" id="IPR039356">
    <property type="entry name" value="YfbR/HDDC2"/>
</dbReference>
<feature type="domain" description="HD" evidence="3">
    <location>
        <begin position="24"/>
        <end position="175"/>
    </location>
</feature>
<dbReference type="GO" id="GO:0016787">
    <property type="term" value="F:hydrolase activity"/>
    <property type="evidence" value="ECO:0007669"/>
    <property type="project" value="UniProtKB-KW"/>
</dbReference>
<proteinExistence type="predicted"/>
<dbReference type="PANTHER" id="PTHR11845:SF13">
    <property type="entry name" value="5'-DEOXYNUCLEOTIDASE HDDC2"/>
    <property type="match status" value="1"/>
</dbReference>
<dbReference type="Gene3D" id="1.10.3210.10">
    <property type="entry name" value="Hypothetical protein af1432"/>
    <property type="match status" value="1"/>
</dbReference>
<evidence type="ECO:0000313" key="5">
    <source>
        <dbReference type="Proteomes" id="UP001597183"/>
    </source>
</evidence>
<evidence type="ECO:0000313" key="4">
    <source>
        <dbReference type="EMBL" id="MFD1366168.1"/>
    </source>
</evidence>
<dbReference type="EMBL" id="JBHTMK010000016">
    <property type="protein sequence ID" value="MFD1366168.1"/>
    <property type="molecule type" value="Genomic_DNA"/>
</dbReference>
<keyword evidence="1" id="KW-0479">Metal-binding</keyword>
<protein>
    <submittedName>
        <fullName evidence="4">HD family hydrolase</fullName>
    </submittedName>
</protein>
<comment type="caution">
    <text evidence="4">The sequence shown here is derived from an EMBL/GenBank/DDBJ whole genome shotgun (WGS) entry which is preliminary data.</text>
</comment>
<dbReference type="Pfam" id="PF13023">
    <property type="entry name" value="HD_3"/>
    <property type="match status" value="1"/>
</dbReference>
<accession>A0ABW4A786</accession>
<dbReference type="InterPro" id="IPR006674">
    <property type="entry name" value="HD_domain"/>
</dbReference>
<evidence type="ECO:0000256" key="1">
    <source>
        <dbReference type="ARBA" id="ARBA00022723"/>
    </source>
</evidence>
<gene>
    <name evidence="4" type="ORF">ACFQ5G_12510</name>
</gene>
<dbReference type="RefSeq" id="WP_378078566.1">
    <property type="nucleotide sequence ID" value="NZ_JBHTMK010000016.1"/>
</dbReference>
<organism evidence="4 5">
    <name type="scientific">Actinoplanes sichuanensis</name>
    <dbReference type="NCBI Taxonomy" id="512349"/>
    <lineage>
        <taxon>Bacteria</taxon>
        <taxon>Bacillati</taxon>
        <taxon>Actinomycetota</taxon>
        <taxon>Actinomycetes</taxon>
        <taxon>Micromonosporales</taxon>
        <taxon>Micromonosporaceae</taxon>
        <taxon>Actinoplanes</taxon>
    </lineage>
</organism>
<dbReference type="PANTHER" id="PTHR11845">
    <property type="entry name" value="5'-DEOXYNUCLEOTIDASE HDDC2"/>
    <property type="match status" value="1"/>
</dbReference>
<keyword evidence="5" id="KW-1185">Reference proteome</keyword>